<dbReference type="InterPro" id="IPR006827">
    <property type="entry name" value="Lant_deHydtase_N"/>
</dbReference>
<dbReference type="Pfam" id="PF04738">
    <property type="entry name" value="Lant_dehydr_N"/>
    <property type="match status" value="1"/>
</dbReference>
<feature type="domain" description="Lantibiotic dehydratase N-terminal" evidence="1">
    <location>
        <begin position="55"/>
        <end position="706"/>
    </location>
</feature>
<evidence type="ECO:0000313" key="3">
    <source>
        <dbReference type="EMBL" id="STD06548.1"/>
    </source>
</evidence>
<reference evidence="3 4" key="1">
    <citation type="submission" date="2018-06" db="EMBL/GenBank/DDBJ databases">
        <authorList>
            <consortium name="Pathogen Informatics"/>
            <person name="Doyle S."/>
        </authorList>
    </citation>
    <scope>NUCLEOTIDE SEQUENCE [LARGE SCALE GENOMIC DNA]</scope>
    <source>
        <strain evidence="3 4">NCTC10588</strain>
    </source>
</reference>
<evidence type="ECO:0000259" key="2">
    <source>
        <dbReference type="Pfam" id="PF14028"/>
    </source>
</evidence>
<accession>A0A7Z7LWV8</accession>
<dbReference type="EMBL" id="UFYD01000001">
    <property type="protein sequence ID" value="STD06548.1"/>
    <property type="molecule type" value="Genomic_DNA"/>
</dbReference>
<proteinExistence type="predicted"/>
<name>A0A7Z7LWV8_9FLAO</name>
<gene>
    <name evidence="3" type="ORF">NCTC10588_02487</name>
</gene>
<evidence type="ECO:0000259" key="1">
    <source>
        <dbReference type="Pfam" id="PF04738"/>
    </source>
</evidence>
<dbReference type="RefSeq" id="WP_086982433.1">
    <property type="nucleotide sequence ID" value="NZ_CP071530.1"/>
</dbReference>
<dbReference type="InterPro" id="IPR023809">
    <property type="entry name" value="Thiopep_bacteriocin_synth_dom"/>
</dbReference>
<dbReference type="Pfam" id="PF14028">
    <property type="entry name" value="Lant_dehydr_C"/>
    <property type="match status" value="1"/>
</dbReference>
<dbReference type="AlphaFoldDB" id="A0A7Z7LWV8"/>
<organism evidence="3 4">
    <name type="scientific">Elizabethkingia anophelis</name>
    <dbReference type="NCBI Taxonomy" id="1117645"/>
    <lineage>
        <taxon>Bacteria</taxon>
        <taxon>Pseudomonadati</taxon>
        <taxon>Bacteroidota</taxon>
        <taxon>Flavobacteriia</taxon>
        <taxon>Flavobacteriales</taxon>
        <taxon>Weeksellaceae</taxon>
        <taxon>Elizabethkingia</taxon>
    </lineage>
</organism>
<feature type="domain" description="Thiopeptide-type bacteriocin biosynthesis" evidence="2">
    <location>
        <begin position="774"/>
        <end position="1045"/>
    </location>
</feature>
<evidence type="ECO:0000313" key="4">
    <source>
        <dbReference type="Proteomes" id="UP000254876"/>
    </source>
</evidence>
<protein>
    <submittedName>
        <fullName evidence="3">Thiopeptide-type bacteriocin biosynthesis domain</fullName>
    </submittedName>
</protein>
<comment type="caution">
    <text evidence="3">The sequence shown here is derived from an EMBL/GenBank/DDBJ whole genome shotgun (WGS) entry which is preliminary data.</text>
</comment>
<dbReference type="NCBIfam" id="TIGR03891">
    <property type="entry name" value="thiopep_ocin"/>
    <property type="match status" value="1"/>
</dbReference>
<sequence>MNNTEYNIQDFCCLRIPSLPLDTVLDLNEKIKNSNLDDNEELIKILNDFFSNNFYKEAIYIASKDLYETFIELKKRGFHNKNDSKRFLITFYKYLSRMCSRPTPYGLFAGVTSASISDTPTNISFETGSKYRLVCQLNIHRITKLIYDIDPINMEVINKIKYFKNNTLYKLGNKIYYVEQFDNGRYIASNLSSVRLSEYIEIILECAEQGATVTEMIRKIINPNITEAQKKGFIKNLIKSQVLVSELLPSVSTENFTEDLLNNIDEKEINLQQVNDLKEIYNTIKKISTIDDIAKLRNYINNAHNSIISNDFYKMDLFYNMQLKNINKKIIEEISNTSHELMQVFEPVTSLALRNFIMAFSNKYEEKEVLLTQALDSNYGIGYEKVITGNAEYAPLLEGIPILPDPNQKPKEAYGRFEALRDNVFKQYCKTNKNVINIDEDIQSYLNDNRNVPNHNTSTSAYIFGKILAESAELLDNGEYKFFPVQCHAPFATRLLTRFTHGDSKLKEIVKKIAKEEQEINQNIVLAEVLTTPDDNYANITLYPTIRKYEIPFLSNSKLDNDHKININDILISIRNGRVILKSKKLNKEIIPCLSNTYNTTLAQPLYKFLADVASQNLRLGYFWDWKRYYNELFLPRIEYKKFIVSRARWLLKKEKINYNETDSLIIGKEMSSIKTKYNLPQYVVMSEGDNELLLDLSNNICQLILLKEINKSNVILYENIHTPRSCFIKEKNNKNYVNEIVIPLSTNKPVYNPLNVQSPTNNITRVFPPGSEWLFVKIYSGSKNIESILTEIISDFAQELLNKKVIDKWFFIKYNDPDYHLRVRFHCLSKNSEWYLILENLQKEVNSFFEEEQAVKIVVDSYTREIERYGTQTMEFSENIFFYDSLAICDFLSLIYGDEGEVLRGKFAFVNIDRLLDDFGYTIEDKKHLINNISESFINEFSFSNAQNSLTLTRSLNNKYRNTRHEIASIISQKEISDYKEAYECFRRRSESIKSEINENGIQLKQEVKDYLLTSYIHMSLNRFFLVNQRRHELVIYYFLNKYYESVIAQSKNMAI</sequence>
<dbReference type="Proteomes" id="UP000254876">
    <property type="component" value="Unassembled WGS sequence"/>
</dbReference>